<keyword evidence="4 5" id="KW-0472">Membrane</keyword>
<dbReference type="GO" id="GO:0016020">
    <property type="term" value="C:membrane"/>
    <property type="evidence" value="ECO:0007669"/>
    <property type="project" value="UniProtKB-SubCell"/>
</dbReference>
<dbReference type="PANTHER" id="PTHR39157">
    <property type="entry name" value="INTEGRAL MEMBRANE PROTEIN-RELATED"/>
    <property type="match status" value="1"/>
</dbReference>
<keyword evidence="3 5" id="KW-1133">Transmembrane helix</keyword>
<evidence type="ECO:0000256" key="1">
    <source>
        <dbReference type="ARBA" id="ARBA00004141"/>
    </source>
</evidence>
<evidence type="ECO:0000256" key="4">
    <source>
        <dbReference type="ARBA" id="ARBA00023136"/>
    </source>
</evidence>
<evidence type="ECO:0000313" key="7">
    <source>
        <dbReference type="Proteomes" id="UP000197058"/>
    </source>
</evidence>
<name>A0AAI8DJP9_MAMSC</name>
<dbReference type="InterPro" id="IPR032808">
    <property type="entry name" value="DoxX"/>
</dbReference>
<evidence type="ECO:0000256" key="2">
    <source>
        <dbReference type="ARBA" id="ARBA00022692"/>
    </source>
</evidence>
<accession>A0AAI8DJP9</accession>
<dbReference type="RefSeq" id="WP_088592531.1">
    <property type="nucleotide sequence ID" value="NZ_CP022046.2"/>
</dbReference>
<dbReference type="AlphaFoldDB" id="A0AAI8DJP9"/>
<dbReference type="Pfam" id="PF07681">
    <property type="entry name" value="DoxX"/>
    <property type="match status" value="1"/>
</dbReference>
<feature type="transmembrane region" description="Helical" evidence="5">
    <location>
        <begin position="76"/>
        <end position="101"/>
    </location>
</feature>
<protein>
    <submittedName>
        <fullName evidence="6">DoxX family protein</fullName>
    </submittedName>
</protein>
<dbReference type="PANTHER" id="PTHR39157:SF1">
    <property type="entry name" value="DOXX FAMILY PROTEIN"/>
    <property type="match status" value="1"/>
</dbReference>
<reference evidence="7" key="1">
    <citation type="submission" date="2017-06" db="EMBL/GenBank/DDBJ databases">
        <title>FDA dAtabase for Regulatory Grade micrObial Sequences (FDA-ARGOS): Supporting development and validation of Infectious Disease Dx tests.</title>
        <authorList>
            <person name="Goldberg B."/>
            <person name="Campos J."/>
            <person name="Tallon L."/>
            <person name="Sadzewicz L."/>
            <person name="Sengamalay N."/>
            <person name="Ott S."/>
            <person name="Godinez A."/>
            <person name="Nagaraj S."/>
            <person name="Vavikolanu K."/>
            <person name="Nadendla S."/>
            <person name="George J."/>
            <person name="Geyer C."/>
            <person name="Sichtig H."/>
        </authorList>
    </citation>
    <scope>NUCLEOTIDE SEQUENCE [LARGE SCALE GENOMIC DNA]</scope>
    <source>
        <strain evidence="7">FDAARGOS_285</strain>
    </source>
</reference>
<feature type="transmembrane region" description="Helical" evidence="5">
    <location>
        <begin position="50"/>
        <end position="69"/>
    </location>
</feature>
<gene>
    <name evidence="6" type="ORF">CEP64_10700</name>
</gene>
<sequence>MTKICTFICLIIRVYSGYLIYMQGYEKLTGGFSLQGLTQVIAQNQDSPMWYKWFFEHIIAPYTTFWEWVIPLGEIFLGLALIIGFLEYYAALFGIFIMINYILADMIFTYPLQLVGFILIVLNIRSLRKLSAAAIVKKFMKKEAGYRLWRIY</sequence>
<dbReference type="EMBL" id="CP022046">
    <property type="protein sequence ID" value="ASE35047.1"/>
    <property type="molecule type" value="Genomic_DNA"/>
</dbReference>
<comment type="subcellular location">
    <subcellularLocation>
        <location evidence="1">Membrane</location>
        <topology evidence="1">Multi-pass membrane protein</topology>
    </subcellularLocation>
</comment>
<proteinExistence type="predicted"/>
<evidence type="ECO:0000313" key="6">
    <source>
        <dbReference type="EMBL" id="ASE35047.1"/>
    </source>
</evidence>
<dbReference type="Proteomes" id="UP000197058">
    <property type="component" value="Chromosome"/>
</dbReference>
<dbReference type="KEGG" id="sscu:CEP64_10700"/>
<feature type="transmembrane region" description="Helical" evidence="5">
    <location>
        <begin position="107"/>
        <end position="124"/>
    </location>
</feature>
<evidence type="ECO:0000256" key="3">
    <source>
        <dbReference type="ARBA" id="ARBA00022989"/>
    </source>
</evidence>
<evidence type="ECO:0000256" key="5">
    <source>
        <dbReference type="SAM" id="Phobius"/>
    </source>
</evidence>
<organism evidence="6 7">
    <name type="scientific">Mammaliicoccus sciuri</name>
    <name type="common">Staphylococcus sciuri</name>
    <dbReference type="NCBI Taxonomy" id="1296"/>
    <lineage>
        <taxon>Bacteria</taxon>
        <taxon>Bacillati</taxon>
        <taxon>Bacillota</taxon>
        <taxon>Bacilli</taxon>
        <taxon>Bacillales</taxon>
        <taxon>Staphylococcaceae</taxon>
        <taxon>Mammaliicoccus</taxon>
    </lineage>
</organism>
<keyword evidence="2 5" id="KW-0812">Transmembrane</keyword>